<evidence type="ECO:0000313" key="2">
    <source>
        <dbReference type="EMBL" id="KAL3270640.1"/>
    </source>
</evidence>
<dbReference type="CDD" id="cd23992">
    <property type="entry name" value="PBP_GOBP"/>
    <property type="match status" value="1"/>
</dbReference>
<dbReference type="Gene3D" id="1.10.238.20">
    <property type="entry name" value="Pheromone/general odorant binding protein domain"/>
    <property type="match status" value="2"/>
</dbReference>
<dbReference type="AlphaFoldDB" id="A0ABD2MWB9"/>
<accession>A0ABD2MWB9</accession>
<dbReference type="InterPro" id="IPR036728">
    <property type="entry name" value="PBP_GOBP_sf"/>
</dbReference>
<protein>
    <submittedName>
        <fullName evidence="2">Uncharacterized protein</fullName>
    </submittedName>
</protein>
<keyword evidence="3" id="KW-1185">Reference proteome</keyword>
<gene>
    <name evidence="2" type="ORF">HHI36_021171</name>
</gene>
<comment type="caution">
    <text evidence="2">The sequence shown here is derived from an EMBL/GenBank/DDBJ whole genome shotgun (WGS) entry which is preliminary data.</text>
</comment>
<dbReference type="EMBL" id="JABFTP020000042">
    <property type="protein sequence ID" value="KAL3270640.1"/>
    <property type="molecule type" value="Genomic_DNA"/>
</dbReference>
<proteinExistence type="predicted"/>
<dbReference type="Proteomes" id="UP001516400">
    <property type="component" value="Unassembled WGS sequence"/>
</dbReference>
<keyword evidence="1" id="KW-0732">Signal</keyword>
<dbReference type="SUPFAM" id="SSF47565">
    <property type="entry name" value="Insect pheromone/odorant-binding proteins"/>
    <property type="match status" value="1"/>
</dbReference>
<organism evidence="2 3">
    <name type="scientific">Cryptolaemus montrouzieri</name>
    <dbReference type="NCBI Taxonomy" id="559131"/>
    <lineage>
        <taxon>Eukaryota</taxon>
        <taxon>Metazoa</taxon>
        <taxon>Ecdysozoa</taxon>
        <taxon>Arthropoda</taxon>
        <taxon>Hexapoda</taxon>
        <taxon>Insecta</taxon>
        <taxon>Pterygota</taxon>
        <taxon>Neoptera</taxon>
        <taxon>Endopterygota</taxon>
        <taxon>Coleoptera</taxon>
        <taxon>Polyphaga</taxon>
        <taxon>Cucujiformia</taxon>
        <taxon>Coccinelloidea</taxon>
        <taxon>Coccinellidae</taxon>
        <taxon>Scymninae</taxon>
        <taxon>Scymnini</taxon>
        <taxon>Cryptolaemus</taxon>
    </lineage>
</organism>
<sequence length="226" mass="26096">MLSSKILAVLSAFVVIINGQDEKEEIRIFSKCAKENGFDLKDLRKQSDIKELSQPHLCTIKCTWEKRNHLKNGKIDIKAVQANQKFLSMMKDKEGFIKCMSAVDNVKACDDVKKILNCTEKFRVNYMQECAAETKTDLKDFRQRMQGKKEQKNDKIPENMLCMRKCLLEKKGVLGKDGKFVKDQTKYDHIGVRMRNKEEYVKCLQGISISKCADVMKMAACYKKDD</sequence>
<reference evidence="2 3" key="1">
    <citation type="journal article" date="2021" name="BMC Biol.">
        <title>Horizontally acquired antibacterial genes associated with adaptive radiation of ladybird beetles.</title>
        <authorList>
            <person name="Li H.S."/>
            <person name="Tang X.F."/>
            <person name="Huang Y.H."/>
            <person name="Xu Z.Y."/>
            <person name="Chen M.L."/>
            <person name="Du X.Y."/>
            <person name="Qiu B.Y."/>
            <person name="Chen P.T."/>
            <person name="Zhang W."/>
            <person name="Slipinski A."/>
            <person name="Escalona H.E."/>
            <person name="Waterhouse R.M."/>
            <person name="Zwick A."/>
            <person name="Pang H."/>
        </authorList>
    </citation>
    <scope>NUCLEOTIDE SEQUENCE [LARGE SCALE GENOMIC DNA]</scope>
    <source>
        <strain evidence="2">SYSU2018</strain>
    </source>
</reference>
<feature type="signal peptide" evidence="1">
    <location>
        <begin position="1"/>
        <end position="19"/>
    </location>
</feature>
<feature type="chain" id="PRO_5044890099" evidence="1">
    <location>
        <begin position="20"/>
        <end position="226"/>
    </location>
</feature>
<evidence type="ECO:0000256" key="1">
    <source>
        <dbReference type="SAM" id="SignalP"/>
    </source>
</evidence>
<evidence type="ECO:0000313" key="3">
    <source>
        <dbReference type="Proteomes" id="UP001516400"/>
    </source>
</evidence>
<name>A0ABD2MWB9_9CUCU</name>